<dbReference type="SUPFAM" id="SSF110296">
    <property type="entry name" value="Oligoxyloglucan reducing end-specific cellobiohydrolase"/>
    <property type="match status" value="2"/>
</dbReference>
<dbReference type="GO" id="GO:0016787">
    <property type="term" value="F:hydrolase activity"/>
    <property type="evidence" value="ECO:0007669"/>
    <property type="project" value="UniProtKB-KW"/>
</dbReference>
<dbReference type="EMBL" id="MBUA01000001">
    <property type="protein sequence ID" value="MBC6490038.1"/>
    <property type="molecule type" value="Genomic_DNA"/>
</dbReference>
<keyword evidence="5" id="KW-0378">Hydrolase</keyword>
<keyword evidence="3" id="KW-0732">Signal</keyword>
<feature type="domain" description="Sortilin N-terminal" evidence="4">
    <location>
        <begin position="132"/>
        <end position="257"/>
    </location>
</feature>
<name>A0ABR7M4U8_9BACT</name>
<evidence type="ECO:0000313" key="5">
    <source>
        <dbReference type="EMBL" id="MBC6490038.1"/>
    </source>
</evidence>
<keyword evidence="1" id="KW-0677">Repeat</keyword>
<dbReference type="InterPro" id="IPR050310">
    <property type="entry name" value="VPS10-sortilin"/>
</dbReference>
<dbReference type="CDD" id="cd15482">
    <property type="entry name" value="Sialidase_non-viral"/>
    <property type="match status" value="1"/>
</dbReference>
<feature type="chain" id="PRO_5047091470" evidence="3">
    <location>
        <begin position="22"/>
        <end position="1048"/>
    </location>
</feature>
<dbReference type="InterPro" id="IPR031778">
    <property type="entry name" value="Sortilin_N"/>
</dbReference>
<evidence type="ECO:0000256" key="2">
    <source>
        <dbReference type="SAM" id="MobiDB-lite"/>
    </source>
</evidence>
<dbReference type="Proteomes" id="UP000765802">
    <property type="component" value="Unassembled WGS sequence"/>
</dbReference>
<dbReference type="RefSeq" id="WP_187255366.1">
    <property type="nucleotide sequence ID" value="NZ_JBHULF010000006.1"/>
</dbReference>
<evidence type="ECO:0000313" key="6">
    <source>
        <dbReference type="Proteomes" id="UP000765802"/>
    </source>
</evidence>
<proteinExistence type="predicted"/>
<accession>A0ABR7M4U8</accession>
<dbReference type="Gene3D" id="2.130.10.10">
    <property type="entry name" value="YVTN repeat-like/Quinoprotein amine dehydrogenase"/>
    <property type="match status" value="4"/>
</dbReference>
<reference evidence="5 6" key="1">
    <citation type="submission" date="2016-07" db="EMBL/GenBank/DDBJ databases">
        <title>Genome analysis of Flavihumibacter stibioxidans YS-17.</title>
        <authorList>
            <person name="Shi K."/>
            <person name="Han Y."/>
            <person name="Wang G."/>
        </authorList>
    </citation>
    <scope>NUCLEOTIDE SEQUENCE [LARGE SCALE GENOMIC DNA]</scope>
    <source>
        <strain evidence="5 6">YS-17</strain>
    </source>
</reference>
<comment type="caution">
    <text evidence="5">The sequence shown here is derived from an EMBL/GenBank/DDBJ whole genome shotgun (WGS) entry which is preliminary data.</text>
</comment>
<protein>
    <submittedName>
        <fullName evidence="5">Glycosyl hydrolase</fullName>
    </submittedName>
</protein>
<evidence type="ECO:0000259" key="4">
    <source>
        <dbReference type="Pfam" id="PF15902"/>
    </source>
</evidence>
<organism evidence="5 6">
    <name type="scientific">Flavihumibacter stibioxidans</name>
    <dbReference type="NCBI Taxonomy" id="1834163"/>
    <lineage>
        <taxon>Bacteria</taxon>
        <taxon>Pseudomonadati</taxon>
        <taxon>Bacteroidota</taxon>
        <taxon>Chitinophagia</taxon>
        <taxon>Chitinophagales</taxon>
        <taxon>Chitinophagaceae</taxon>
        <taxon>Flavihumibacter</taxon>
    </lineage>
</organism>
<dbReference type="PANTHER" id="PTHR12106">
    <property type="entry name" value="SORTILIN RELATED"/>
    <property type="match status" value="1"/>
</dbReference>
<evidence type="ECO:0000256" key="3">
    <source>
        <dbReference type="SAM" id="SignalP"/>
    </source>
</evidence>
<keyword evidence="6" id="KW-1185">Reference proteome</keyword>
<feature type="region of interest" description="Disordered" evidence="2">
    <location>
        <begin position="808"/>
        <end position="828"/>
    </location>
</feature>
<feature type="signal peptide" evidence="3">
    <location>
        <begin position="1"/>
        <end position="21"/>
    </location>
</feature>
<dbReference type="InterPro" id="IPR015943">
    <property type="entry name" value="WD40/YVTN_repeat-like_dom_sf"/>
</dbReference>
<dbReference type="PANTHER" id="PTHR12106:SF27">
    <property type="entry name" value="SORTILIN-RELATED RECEPTOR"/>
    <property type="match status" value="1"/>
</dbReference>
<evidence type="ECO:0000256" key="1">
    <source>
        <dbReference type="ARBA" id="ARBA00022737"/>
    </source>
</evidence>
<gene>
    <name evidence="5" type="ORF">BC349_03590</name>
</gene>
<sequence length="1048" mass="115242">MFRFNRLAASLLLALPLLASAQKKNTPPPVRAIDTLVQEALAWRNIGPTRGGRSNAVTGVPGNPLLYYMGSTGGGIWKTEDAGISWKNISDGFFRTGSVGAIAVAPSDPNILYVGMGEHAVRGVMTSAGDGIYKSSDGGKSWKHTGLPSSQHIAGIRIHPANPHLVYVAVQGALYGPSADRGVYRSSDGGLSWEKIHFVNDLTGCSDLSMDPSNPRILYAGMWEHQRKPWVVISGGQGSGFYKSTDGGDTWQKLTDGLPSQMGKTAISVSPANPNRVYALLEAEGDKGGVYRSEDGGLKWSQVNKNRVTVARAWYYINIFADPQNPDQVYVLNAPTLKSIDGGKSFSNIEVPHGDCHDLWINPANPDNMIEANDGGACISFNGGQSWSSQENQPTAQFYRVITDNRFPYFVYGGQQDNTTVAIASRTASARIGMKDWYEVAGGESAFIAFDPNQPEKVFAGSYQGNIDAWDATTRIEKDIMSYPFIGLAVKPADARYRFNWNAPIVADPHRPGIIYHAGNVVFRTDNNGQRWTVISQDLTRNDKSKQGDGGTPFTNEGAGGEVYNTISYLACSPLRKGEIWAGTDCGLVHMSTNDGSSWQNITPAGLGEVLVNSIELSPHEPGTAYLAVTRYKFNDPSPLVYFTRDYGKSWSLRVNGIRPGDFVRVVREDPVRKGLLYAGTETGMYISFNGGEHWQRWKTNLPAVAITDLTIRNNDLVAATSGRAFWILDDLGPVQQGNWEAQPLKSAILFTPRPTVRWDVPAPTTPVAGQNPLNGVIIHYWLPEAMDSATLSLKVYDGNKKLLRTYNSRPDKKHQAYPGGPPPPQMIPAKKGLNRFNWDMRGENIPGVPNTFINGSYRGRLVAPGDFTLVLQTPTDSLSVSCSIIADKRVAAALADYALQGQMISAIDSTVTDMHQSVSRMKQVKKQLEDHASLLKGKSGTDSLLKLGTGLLKDINQWEEKLITSRQQTFQDVINFYNRLNAELLDLKRRMDTHDPRVTEGAKQRYRDLMEEWAVQRISLTEIIDVKMAAYNKLYRDLQLPALVLPE</sequence>
<dbReference type="Pfam" id="PF15902">
    <property type="entry name" value="Sortilin-Vps10"/>
    <property type="match status" value="1"/>
</dbReference>